<feature type="coiled-coil region" evidence="16">
    <location>
        <begin position="70"/>
        <end position="126"/>
    </location>
</feature>
<keyword evidence="9 14" id="KW-0406">Ion transport</keyword>
<organism evidence="17 18">
    <name type="scientific">Jatrophihabitans cynanchi</name>
    <dbReference type="NCBI Taxonomy" id="2944128"/>
    <lineage>
        <taxon>Bacteria</taxon>
        <taxon>Bacillati</taxon>
        <taxon>Actinomycetota</taxon>
        <taxon>Actinomycetes</taxon>
        <taxon>Jatrophihabitantales</taxon>
        <taxon>Jatrophihabitantaceae</taxon>
        <taxon>Jatrophihabitans</taxon>
    </lineage>
</organism>
<keyword evidence="7 14" id="KW-0375">Hydrogen ion transport</keyword>
<dbReference type="InterPro" id="IPR005864">
    <property type="entry name" value="ATP_synth_F0_bsu_bac"/>
</dbReference>
<evidence type="ECO:0000256" key="15">
    <source>
        <dbReference type="RuleBase" id="RU003848"/>
    </source>
</evidence>
<keyword evidence="6 14" id="KW-0812">Transmembrane</keyword>
<keyword evidence="4 14" id="KW-1003">Cell membrane</keyword>
<dbReference type="Proteomes" id="UP001164693">
    <property type="component" value="Chromosome"/>
</dbReference>
<dbReference type="HAMAP" id="MF_01398">
    <property type="entry name" value="ATP_synth_b_bprime"/>
    <property type="match status" value="1"/>
</dbReference>
<dbReference type="PANTHER" id="PTHR33445">
    <property type="entry name" value="ATP SYNTHASE SUBUNIT B', CHLOROPLASTIC"/>
    <property type="match status" value="1"/>
</dbReference>
<keyword evidence="18" id="KW-1185">Reference proteome</keyword>
<comment type="subunit">
    <text evidence="13 14">F-type ATPases have 2 components, F(1) - the catalytic core - and F(0) - the membrane proton channel. F(1) has five subunits: alpha(3), beta(3), gamma(1), delta(1), epsilon(1). F(0) has three main subunits: a(1), b(2) and c(10-14). The alpha and beta chains form an alternating ring which encloses part of the gamma chain. F(1) is attached to F(0) by a central stalk formed by the gamma and epsilon chains, while a peripheral stalk is formed by the delta and b chains.</text>
</comment>
<evidence type="ECO:0000256" key="8">
    <source>
        <dbReference type="ARBA" id="ARBA00022989"/>
    </source>
</evidence>
<evidence type="ECO:0000256" key="12">
    <source>
        <dbReference type="ARBA" id="ARBA00025198"/>
    </source>
</evidence>
<name>A0ABY7JYI2_9ACTN</name>
<evidence type="ECO:0000256" key="1">
    <source>
        <dbReference type="ARBA" id="ARBA00004162"/>
    </source>
</evidence>
<evidence type="ECO:0000256" key="3">
    <source>
        <dbReference type="ARBA" id="ARBA00022448"/>
    </source>
</evidence>
<keyword evidence="11 14" id="KW-0066">ATP synthesis</keyword>
<feature type="transmembrane region" description="Helical" evidence="14">
    <location>
        <begin position="26"/>
        <end position="47"/>
    </location>
</feature>
<keyword evidence="8 14" id="KW-1133">Transmembrane helix</keyword>
<dbReference type="NCBIfam" id="NF004412">
    <property type="entry name" value="PRK05759.1-3"/>
    <property type="match status" value="1"/>
</dbReference>
<dbReference type="InterPro" id="IPR028987">
    <property type="entry name" value="ATP_synth_B-like_membr_sf"/>
</dbReference>
<dbReference type="CDD" id="cd06503">
    <property type="entry name" value="ATP-synt_Fo_b"/>
    <property type="match status" value="1"/>
</dbReference>
<keyword evidence="16" id="KW-0175">Coiled coil</keyword>
<evidence type="ECO:0000256" key="14">
    <source>
        <dbReference type="HAMAP-Rule" id="MF_01398"/>
    </source>
</evidence>
<dbReference type="SUPFAM" id="SSF81573">
    <property type="entry name" value="F1F0 ATP synthase subunit B, membrane domain"/>
    <property type="match status" value="1"/>
</dbReference>
<accession>A0ABY7JYI2</accession>
<protein>
    <recommendedName>
        <fullName evidence="14">ATP synthase subunit b</fullName>
    </recommendedName>
    <alternativeName>
        <fullName evidence="14">ATP synthase F(0) sector subunit b</fullName>
    </alternativeName>
    <alternativeName>
        <fullName evidence="14">ATPase subunit I</fullName>
    </alternativeName>
    <alternativeName>
        <fullName evidence="14">F-type ATPase subunit b</fullName>
        <shortName evidence="14">F-ATPase subunit b</shortName>
    </alternativeName>
</protein>
<dbReference type="InterPro" id="IPR002146">
    <property type="entry name" value="ATP_synth_b/b'su_bac/chlpt"/>
</dbReference>
<dbReference type="Pfam" id="PF00430">
    <property type="entry name" value="ATP-synt_B"/>
    <property type="match status" value="1"/>
</dbReference>
<gene>
    <name evidence="14" type="primary">atpF</name>
    <name evidence="17" type="ORF">M6B22_19695</name>
</gene>
<evidence type="ECO:0000256" key="5">
    <source>
        <dbReference type="ARBA" id="ARBA00022547"/>
    </source>
</evidence>
<comment type="function">
    <text evidence="14">Component of the F(0) channel, it forms part of the peripheral stalk, linking F(1) to F(0).</text>
</comment>
<evidence type="ECO:0000256" key="10">
    <source>
        <dbReference type="ARBA" id="ARBA00023136"/>
    </source>
</evidence>
<evidence type="ECO:0000256" key="6">
    <source>
        <dbReference type="ARBA" id="ARBA00022692"/>
    </source>
</evidence>
<evidence type="ECO:0000256" key="4">
    <source>
        <dbReference type="ARBA" id="ARBA00022475"/>
    </source>
</evidence>
<reference evidence="17" key="1">
    <citation type="submission" date="2022-05" db="EMBL/GenBank/DDBJ databases">
        <title>Jatrophihabitans sp. SB3-54 whole genome sequence.</title>
        <authorList>
            <person name="Suh M.K."/>
            <person name="Eom M.K."/>
            <person name="Kim J.S."/>
            <person name="Kim H.S."/>
            <person name="Do H.E."/>
            <person name="Shin Y.K."/>
            <person name="Lee J.-S."/>
        </authorList>
    </citation>
    <scope>NUCLEOTIDE SEQUENCE</scope>
    <source>
        <strain evidence="17">SB3-54</strain>
    </source>
</reference>
<evidence type="ECO:0000256" key="9">
    <source>
        <dbReference type="ARBA" id="ARBA00023065"/>
    </source>
</evidence>
<dbReference type="RefSeq" id="WP_269443262.1">
    <property type="nucleotide sequence ID" value="NZ_CP097463.1"/>
</dbReference>
<dbReference type="InterPro" id="IPR050059">
    <property type="entry name" value="ATP_synthase_B_chain"/>
</dbReference>
<comment type="subcellular location">
    <subcellularLocation>
        <location evidence="1 14">Cell membrane</location>
        <topology evidence="1 14">Single-pass membrane protein</topology>
    </subcellularLocation>
</comment>
<sequence length="198" mass="21200">MTPIHLAGLVAESCTGDNCVKEPNPLVPAVAEIILIAVIFLALWYLIAKFVAPRFEQTFAARRDSIEGGIARAEAAQAEAQAALAQYQQQLAEARGEAAQIRENARAEAQRIVEDLRAQAQEESARIVARGEEQLAAQRGAIVRELRGEIGSLALELSEKIVDQRLSEDAQVRATVDAFLADLEQRDGAGSASGGPDA</sequence>
<evidence type="ECO:0000256" key="13">
    <source>
        <dbReference type="ARBA" id="ARBA00025830"/>
    </source>
</evidence>
<comment type="similarity">
    <text evidence="2 14 15">Belongs to the ATPase B chain family.</text>
</comment>
<dbReference type="PANTHER" id="PTHR33445:SF1">
    <property type="entry name" value="ATP SYNTHASE SUBUNIT B"/>
    <property type="match status" value="1"/>
</dbReference>
<proteinExistence type="inferred from homology"/>
<keyword evidence="3 14" id="KW-0813">Transport</keyword>
<evidence type="ECO:0000256" key="2">
    <source>
        <dbReference type="ARBA" id="ARBA00005513"/>
    </source>
</evidence>
<keyword evidence="5 14" id="KW-0138">CF(0)</keyword>
<dbReference type="EMBL" id="CP097463">
    <property type="protein sequence ID" value="WAX56728.1"/>
    <property type="molecule type" value="Genomic_DNA"/>
</dbReference>
<keyword evidence="10 14" id="KW-0472">Membrane</keyword>
<dbReference type="Gene3D" id="1.20.5.620">
    <property type="entry name" value="F1F0 ATP synthase subunit B, membrane domain"/>
    <property type="match status" value="1"/>
</dbReference>
<evidence type="ECO:0000313" key="18">
    <source>
        <dbReference type="Proteomes" id="UP001164693"/>
    </source>
</evidence>
<evidence type="ECO:0000256" key="11">
    <source>
        <dbReference type="ARBA" id="ARBA00023310"/>
    </source>
</evidence>
<evidence type="ECO:0000256" key="16">
    <source>
        <dbReference type="SAM" id="Coils"/>
    </source>
</evidence>
<evidence type="ECO:0000313" key="17">
    <source>
        <dbReference type="EMBL" id="WAX56728.1"/>
    </source>
</evidence>
<dbReference type="NCBIfam" id="TIGR01144">
    <property type="entry name" value="ATP_synt_b"/>
    <property type="match status" value="1"/>
</dbReference>
<comment type="function">
    <text evidence="12 14">F(1)F(0) ATP synthase produces ATP from ADP in the presence of a proton or sodium gradient. F-type ATPases consist of two structural domains, F(1) containing the extramembraneous catalytic core and F(0) containing the membrane proton channel, linked together by a central stalk and a peripheral stalk. During catalysis, ATP synthesis in the catalytic domain of F(1) is coupled via a rotary mechanism of the central stalk subunits to proton translocation.</text>
</comment>
<evidence type="ECO:0000256" key="7">
    <source>
        <dbReference type="ARBA" id="ARBA00022781"/>
    </source>
</evidence>